<dbReference type="Proteomes" id="UP000466864">
    <property type="component" value="Unassembled WGS sequence"/>
</dbReference>
<dbReference type="InterPro" id="IPR024264">
    <property type="entry name" value="DUF3786"/>
</dbReference>
<organism evidence="2 3">
    <name type="scientific">Bilifractor porci</name>
    <dbReference type="NCBI Taxonomy" id="2606636"/>
    <lineage>
        <taxon>Bacteria</taxon>
        <taxon>Bacillati</taxon>
        <taxon>Bacillota</taxon>
        <taxon>Clostridia</taxon>
        <taxon>Lachnospirales</taxon>
        <taxon>Lachnospiraceae</taxon>
        <taxon>Bilifractor</taxon>
    </lineage>
</organism>
<dbReference type="AlphaFoldDB" id="A0A7X2TN25"/>
<sequence length="218" mass="24425">MEPFGNVTAGKSVKEELQQKQLSAMLGPAREKLKRYSVQELCDKAAVTYEEKTGNFIVPSLNMQICVHYPDFIIAQPLNMWHHLTILQYMDTADRSALTDRWISLADMRGGLSRGFGFNKDIETMFRRDFGNVSAGQFAQACEKLGGRLQKNRADVSAVIPYAPMFPITVNFWESDDEFPASGKVLVNEMAEHYLTIEAAGGACSAVIFEISKMLKKQ</sequence>
<evidence type="ECO:0000313" key="3">
    <source>
        <dbReference type="Proteomes" id="UP000466864"/>
    </source>
</evidence>
<protein>
    <submittedName>
        <fullName evidence="2">DUF3786 domain-containing protein</fullName>
    </submittedName>
</protein>
<feature type="domain" description="DUF3786" evidence="1">
    <location>
        <begin position="39"/>
        <end position="204"/>
    </location>
</feature>
<dbReference type="EMBL" id="VUMV01000003">
    <property type="protein sequence ID" value="MST81772.1"/>
    <property type="molecule type" value="Genomic_DNA"/>
</dbReference>
<comment type="caution">
    <text evidence="2">The sequence shown here is derived from an EMBL/GenBank/DDBJ whole genome shotgun (WGS) entry which is preliminary data.</text>
</comment>
<dbReference type="Pfam" id="PF12654">
    <property type="entry name" value="DUF3786"/>
    <property type="match status" value="1"/>
</dbReference>
<gene>
    <name evidence="2" type="ORF">FYJ60_05530</name>
</gene>
<proteinExistence type="predicted"/>
<keyword evidence="3" id="KW-1185">Reference proteome</keyword>
<reference evidence="2 3" key="1">
    <citation type="submission" date="2019-08" db="EMBL/GenBank/DDBJ databases">
        <title>In-depth cultivation of the pig gut microbiome towards novel bacterial diversity and tailored functional studies.</title>
        <authorList>
            <person name="Wylensek D."/>
            <person name="Hitch T.C.A."/>
            <person name="Clavel T."/>
        </authorList>
    </citation>
    <scope>NUCLEOTIDE SEQUENCE [LARGE SCALE GENOMIC DNA]</scope>
    <source>
        <strain evidence="2 3">Oil+RF-744-WCA-WT-13</strain>
    </source>
</reference>
<evidence type="ECO:0000313" key="2">
    <source>
        <dbReference type="EMBL" id="MST81772.1"/>
    </source>
</evidence>
<dbReference type="RefSeq" id="WP_154457681.1">
    <property type="nucleotide sequence ID" value="NZ_VUMV01000003.1"/>
</dbReference>
<name>A0A7X2TN25_9FIRM</name>
<accession>A0A7X2TN25</accession>
<evidence type="ECO:0000259" key="1">
    <source>
        <dbReference type="Pfam" id="PF12654"/>
    </source>
</evidence>